<keyword evidence="2" id="KW-1185">Reference proteome</keyword>
<accession>A0A916YD45</accession>
<gene>
    <name evidence="1" type="ORF">GCM10011335_49420</name>
</gene>
<dbReference type="RefSeq" id="WP_244640484.1">
    <property type="nucleotide sequence ID" value="NZ_BMJJ01000017.1"/>
</dbReference>
<evidence type="ECO:0000313" key="2">
    <source>
        <dbReference type="Proteomes" id="UP000613160"/>
    </source>
</evidence>
<sequence>MTDDPDLEFSPLGGLVTRDDRTVQVHIYRIVGSDHGWALEVVDVDDVSTAWDELFATEREAYEEFSRVLDENGIAVFLGDEELPH</sequence>
<proteinExistence type="predicted"/>
<name>A0A916YD45_9HYPH</name>
<dbReference type="Proteomes" id="UP000613160">
    <property type="component" value="Unassembled WGS sequence"/>
</dbReference>
<dbReference type="AlphaFoldDB" id="A0A916YD45"/>
<protein>
    <submittedName>
        <fullName evidence="1">Uncharacterized protein</fullName>
    </submittedName>
</protein>
<evidence type="ECO:0000313" key="1">
    <source>
        <dbReference type="EMBL" id="GGD40829.1"/>
    </source>
</evidence>
<comment type="caution">
    <text evidence="1">The sequence shown here is derived from an EMBL/GenBank/DDBJ whole genome shotgun (WGS) entry which is preliminary data.</text>
</comment>
<reference evidence="1" key="2">
    <citation type="submission" date="2020-09" db="EMBL/GenBank/DDBJ databases">
        <authorList>
            <person name="Sun Q."/>
            <person name="Zhou Y."/>
        </authorList>
    </citation>
    <scope>NUCLEOTIDE SEQUENCE</scope>
    <source>
        <strain evidence="1">CGMCC 1.15493</strain>
    </source>
</reference>
<reference evidence="1" key="1">
    <citation type="journal article" date="2014" name="Int. J. Syst. Evol. Microbiol.">
        <title>Complete genome sequence of Corynebacterium casei LMG S-19264T (=DSM 44701T), isolated from a smear-ripened cheese.</title>
        <authorList>
            <consortium name="US DOE Joint Genome Institute (JGI-PGF)"/>
            <person name="Walter F."/>
            <person name="Albersmeier A."/>
            <person name="Kalinowski J."/>
            <person name="Ruckert C."/>
        </authorList>
    </citation>
    <scope>NUCLEOTIDE SEQUENCE</scope>
    <source>
        <strain evidence="1">CGMCC 1.15493</strain>
    </source>
</reference>
<dbReference type="EMBL" id="BMJJ01000017">
    <property type="protein sequence ID" value="GGD40829.1"/>
    <property type="molecule type" value="Genomic_DNA"/>
</dbReference>
<organism evidence="1 2">
    <name type="scientific">Aureimonas glaciei</name>
    <dbReference type="NCBI Taxonomy" id="1776957"/>
    <lineage>
        <taxon>Bacteria</taxon>
        <taxon>Pseudomonadati</taxon>
        <taxon>Pseudomonadota</taxon>
        <taxon>Alphaproteobacteria</taxon>
        <taxon>Hyphomicrobiales</taxon>
        <taxon>Aurantimonadaceae</taxon>
        <taxon>Aureimonas</taxon>
    </lineage>
</organism>